<dbReference type="AlphaFoldDB" id="A0A0P6SKU9"/>
<protein>
    <submittedName>
        <fullName evidence="1">Uncharacterized protein</fullName>
    </submittedName>
</protein>
<keyword evidence="2" id="KW-1185">Reference proteome</keyword>
<dbReference type="Proteomes" id="UP000049578">
    <property type="component" value="Unassembled WGS sequence"/>
</dbReference>
<accession>A0A0P6SKU9</accession>
<dbReference type="EMBL" id="LHQM01000005">
    <property type="protein sequence ID" value="KPJ23087.1"/>
    <property type="molecule type" value="Genomic_DNA"/>
</dbReference>
<evidence type="ECO:0000313" key="2">
    <source>
        <dbReference type="Proteomes" id="UP000049578"/>
    </source>
</evidence>
<gene>
    <name evidence="1" type="ORF">AKK44_01530</name>
</gene>
<dbReference type="PATRIC" id="fig|119224.3.peg.1437"/>
<sequence length="83" mass="9385">MPEIKVTFSDGSIVIFHEEQSFQSVVKSNDAMSLSKIYSLWNHVHDGLVPSFLELIANSQFFFDLENPGTYFSSNAIVKIEVI</sequence>
<comment type="caution">
    <text evidence="1">The sequence shown here is derived from an EMBL/GenBank/DDBJ whole genome shotgun (WGS) entry which is preliminary data.</text>
</comment>
<organism evidence="1 2">
    <name type="scientific">Streptococcus phocae</name>
    <dbReference type="NCBI Taxonomy" id="119224"/>
    <lineage>
        <taxon>Bacteria</taxon>
        <taxon>Bacillati</taxon>
        <taxon>Bacillota</taxon>
        <taxon>Bacilli</taxon>
        <taxon>Lactobacillales</taxon>
        <taxon>Streptococcaceae</taxon>
        <taxon>Streptococcus</taxon>
    </lineage>
</organism>
<reference evidence="1 2" key="1">
    <citation type="submission" date="2015-08" db="EMBL/GenBank/DDBJ databases">
        <title>Genome sequence of Streptococcus phocae subsp. phocae ATCC 51973T isolated from liver specimen obtained from seal.</title>
        <authorList>
            <person name="Avendano-Herrera R."/>
        </authorList>
    </citation>
    <scope>NUCLEOTIDE SEQUENCE [LARGE SCALE GENOMIC DNA]</scope>
    <source>
        <strain evidence="1 2">ATCC 51973</strain>
    </source>
</reference>
<evidence type="ECO:0000313" key="1">
    <source>
        <dbReference type="EMBL" id="KPJ23087.1"/>
    </source>
</evidence>
<proteinExistence type="predicted"/>
<name>A0A0P6SKU9_9STRE</name>
<dbReference type="RefSeq" id="WP_054278207.1">
    <property type="nucleotide sequence ID" value="NZ_LHQM01000005.1"/>
</dbReference>